<accession>A0A163AI36</accession>
<dbReference type="PROSITE" id="PS00028">
    <property type="entry name" value="ZINC_FINGER_C2H2_1"/>
    <property type="match status" value="1"/>
</dbReference>
<keyword evidence="6" id="KW-0539">Nucleus</keyword>
<dbReference type="AlphaFoldDB" id="A0A163AI36"/>
<dbReference type="PROSITE" id="PS50157">
    <property type="entry name" value="ZINC_FINGER_C2H2_2"/>
    <property type="match status" value="1"/>
</dbReference>
<evidence type="ECO:0000256" key="4">
    <source>
        <dbReference type="ARBA" id="ARBA00022771"/>
    </source>
</evidence>
<evidence type="ECO:0000256" key="6">
    <source>
        <dbReference type="ARBA" id="ARBA00023242"/>
    </source>
</evidence>
<dbReference type="GO" id="GO:0010468">
    <property type="term" value="P:regulation of gene expression"/>
    <property type="evidence" value="ECO:0007669"/>
    <property type="project" value="TreeGrafter"/>
</dbReference>
<dbReference type="PANTHER" id="PTHR16515">
    <property type="entry name" value="PR DOMAIN ZINC FINGER PROTEIN"/>
    <property type="match status" value="1"/>
</dbReference>
<evidence type="ECO:0000256" key="3">
    <source>
        <dbReference type="ARBA" id="ARBA00022737"/>
    </source>
</evidence>
<sequence length="322" mass="35559">MSTFNEFVKSFVEKSFQMAECFPEENPRDIPEEVASVSDPQISVDLFGSIEQVSQFCLASGSLAVPIPDPFPSNDNLSLGFFSVPSSSFGSFSSVSESLTGYDTGLFAFEDDIPSGETYNTTVLPEFEDDAILSMYLSGQYPADAPFTSPSAQSPFMTLPQQPYSPADLLLSPMAALFPLSPLVNQNYLTNLSLSDPYLSYTNSNFSVSPGLSTEPWLQEAGVSGSTSASGLAAEEAYAIPPTKSSSPGNQIRHQCPYCTHTSNRTNNMKEHIMTHDPNRQKRFICPCCSKAFARKHDLKRHVKSHERHHQYHHQHPYSMDH</sequence>
<gene>
    <name evidence="9" type="ORF">PHYBLDRAFT_168057</name>
</gene>
<organism evidence="9 10">
    <name type="scientific">Phycomyces blakesleeanus (strain ATCC 8743b / DSM 1359 / FGSC 10004 / NBRC 33097 / NRRL 1555)</name>
    <dbReference type="NCBI Taxonomy" id="763407"/>
    <lineage>
        <taxon>Eukaryota</taxon>
        <taxon>Fungi</taxon>
        <taxon>Fungi incertae sedis</taxon>
        <taxon>Mucoromycota</taxon>
        <taxon>Mucoromycotina</taxon>
        <taxon>Mucoromycetes</taxon>
        <taxon>Mucorales</taxon>
        <taxon>Phycomycetaceae</taxon>
        <taxon>Phycomyces</taxon>
    </lineage>
</organism>
<dbReference type="InterPro" id="IPR036236">
    <property type="entry name" value="Znf_C2H2_sf"/>
</dbReference>
<feature type="domain" description="C2H2-type" evidence="8">
    <location>
        <begin position="284"/>
        <end position="311"/>
    </location>
</feature>
<keyword evidence="4 7" id="KW-0863">Zinc-finger</keyword>
<evidence type="ECO:0000256" key="2">
    <source>
        <dbReference type="ARBA" id="ARBA00022723"/>
    </source>
</evidence>
<dbReference type="Proteomes" id="UP000077315">
    <property type="component" value="Unassembled WGS sequence"/>
</dbReference>
<keyword evidence="10" id="KW-1185">Reference proteome</keyword>
<dbReference type="GeneID" id="28996693"/>
<dbReference type="EMBL" id="KV440980">
    <property type="protein sequence ID" value="OAD73621.1"/>
    <property type="molecule type" value="Genomic_DNA"/>
</dbReference>
<proteinExistence type="predicted"/>
<reference evidence="10" key="1">
    <citation type="submission" date="2015-06" db="EMBL/GenBank/DDBJ databases">
        <title>Expansion of signal transduction pathways in fungi by whole-genome duplication.</title>
        <authorList>
            <consortium name="DOE Joint Genome Institute"/>
            <person name="Corrochano L.M."/>
            <person name="Kuo A."/>
            <person name="Marcet-Houben M."/>
            <person name="Polaino S."/>
            <person name="Salamov A."/>
            <person name="Villalobos J.M."/>
            <person name="Alvarez M.I."/>
            <person name="Avalos J."/>
            <person name="Benito E.P."/>
            <person name="Benoit I."/>
            <person name="Burger G."/>
            <person name="Camino L.P."/>
            <person name="Canovas D."/>
            <person name="Cerda-Olmedo E."/>
            <person name="Cheng J.-F."/>
            <person name="Dominguez A."/>
            <person name="Elias M."/>
            <person name="Eslava A.P."/>
            <person name="Glaser F."/>
            <person name="Grimwood J."/>
            <person name="Gutierrez G."/>
            <person name="Heitman J."/>
            <person name="Henrissat B."/>
            <person name="Iturriaga E.A."/>
            <person name="Lang B.F."/>
            <person name="Lavin J.L."/>
            <person name="Lee S."/>
            <person name="Li W."/>
            <person name="Lindquist E."/>
            <person name="Lopez-Garcia S."/>
            <person name="Luque E.M."/>
            <person name="Marcos A.T."/>
            <person name="Martin J."/>
            <person name="McCluskey K."/>
            <person name="Medina H.R."/>
            <person name="Miralles-Duran A."/>
            <person name="Miyazaki A."/>
            <person name="Munoz-Torres E."/>
            <person name="Oguiza J.A."/>
            <person name="Ohm R."/>
            <person name="Olmedo M."/>
            <person name="Orejas M."/>
            <person name="Ortiz-Castellanos L."/>
            <person name="Pisabarro A.G."/>
            <person name="Rodriguez-Romero J."/>
            <person name="Ruiz-Herrera J."/>
            <person name="Ruiz-Vazquez R."/>
            <person name="Sanz C."/>
            <person name="Schackwitz W."/>
            <person name="Schmutz J."/>
            <person name="Shahriari M."/>
            <person name="Shelest E."/>
            <person name="Silva-Franco F."/>
            <person name="Soanes D."/>
            <person name="Syed K."/>
            <person name="Tagua V.G."/>
            <person name="Talbot N.J."/>
            <person name="Thon M."/>
            <person name="De vries R.P."/>
            <person name="Wiebenga A."/>
            <person name="Yadav J.S."/>
            <person name="Braun E.L."/>
            <person name="Baker S."/>
            <person name="Garre V."/>
            <person name="Horwitz B."/>
            <person name="Torres-Martinez S."/>
            <person name="Idnurm A."/>
            <person name="Herrera-Estrella A."/>
            <person name="Gabaldon T."/>
            <person name="Grigoriev I.V."/>
        </authorList>
    </citation>
    <scope>NUCLEOTIDE SEQUENCE [LARGE SCALE GENOMIC DNA]</scope>
    <source>
        <strain evidence="10">NRRL 1555(-)</strain>
    </source>
</reference>
<evidence type="ECO:0000313" key="9">
    <source>
        <dbReference type="EMBL" id="OAD73621.1"/>
    </source>
</evidence>
<dbReference type="InterPro" id="IPR050331">
    <property type="entry name" value="Zinc_finger"/>
</dbReference>
<keyword evidence="2" id="KW-0479">Metal-binding</keyword>
<keyword evidence="3" id="KW-0677">Repeat</keyword>
<evidence type="ECO:0000256" key="1">
    <source>
        <dbReference type="ARBA" id="ARBA00004123"/>
    </source>
</evidence>
<dbReference type="SUPFAM" id="SSF57667">
    <property type="entry name" value="beta-beta-alpha zinc fingers"/>
    <property type="match status" value="1"/>
</dbReference>
<dbReference type="Gene3D" id="3.30.160.60">
    <property type="entry name" value="Classic Zinc Finger"/>
    <property type="match status" value="1"/>
</dbReference>
<dbReference type="InterPro" id="IPR013087">
    <property type="entry name" value="Znf_C2H2_type"/>
</dbReference>
<evidence type="ECO:0000256" key="5">
    <source>
        <dbReference type="ARBA" id="ARBA00022833"/>
    </source>
</evidence>
<protein>
    <submittedName>
        <fullName evidence="9">C2H2-type zinc finger transcription factor</fullName>
    </submittedName>
</protein>
<dbReference type="GO" id="GO:0005634">
    <property type="term" value="C:nucleus"/>
    <property type="evidence" value="ECO:0007669"/>
    <property type="project" value="UniProtKB-SubCell"/>
</dbReference>
<evidence type="ECO:0000313" key="10">
    <source>
        <dbReference type="Proteomes" id="UP000077315"/>
    </source>
</evidence>
<dbReference type="OrthoDB" id="8117402at2759"/>
<dbReference type="InParanoid" id="A0A163AI36"/>
<dbReference type="GO" id="GO:0008270">
    <property type="term" value="F:zinc ion binding"/>
    <property type="evidence" value="ECO:0007669"/>
    <property type="project" value="UniProtKB-KW"/>
</dbReference>
<dbReference type="RefSeq" id="XP_018291661.1">
    <property type="nucleotide sequence ID" value="XM_018435787.1"/>
</dbReference>
<dbReference type="PANTHER" id="PTHR16515:SF49">
    <property type="entry name" value="GASTRULA ZINC FINGER PROTEIN XLCGF49.1-LIKE-RELATED"/>
    <property type="match status" value="1"/>
</dbReference>
<comment type="subcellular location">
    <subcellularLocation>
        <location evidence="1">Nucleus</location>
    </subcellularLocation>
</comment>
<evidence type="ECO:0000256" key="7">
    <source>
        <dbReference type="PROSITE-ProRule" id="PRU00042"/>
    </source>
</evidence>
<dbReference type="VEuPathDB" id="FungiDB:PHYBLDRAFT_168057"/>
<dbReference type="STRING" id="763407.A0A163AI36"/>
<keyword evidence="5" id="KW-0862">Zinc</keyword>
<dbReference type="SMART" id="SM00355">
    <property type="entry name" value="ZnF_C2H2"/>
    <property type="match status" value="2"/>
</dbReference>
<evidence type="ECO:0000259" key="8">
    <source>
        <dbReference type="PROSITE" id="PS50157"/>
    </source>
</evidence>
<name>A0A163AI36_PHYB8</name>